<feature type="transmembrane region" description="Helical" evidence="1">
    <location>
        <begin position="53"/>
        <end position="78"/>
    </location>
</feature>
<keyword evidence="1" id="KW-0472">Membrane</keyword>
<accession>A0A553WAD3</accession>
<feature type="transmembrane region" description="Helical" evidence="1">
    <location>
        <begin position="124"/>
        <end position="142"/>
    </location>
</feature>
<evidence type="ECO:0000256" key="1">
    <source>
        <dbReference type="SAM" id="Phobius"/>
    </source>
</evidence>
<dbReference type="AlphaFoldDB" id="A0A553WAD3"/>
<protein>
    <recommendedName>
        <fullName evidence="4">DUF2269 family protein</fullName>
    </recommendedName>
</protein>
<keyword evidence="1" id="KW-0812">Transmembrane</keyword>
<dbReference type="RefSeq" id="WP_143776861.1">
    <property type="nucleotide sequence ID" value="NZ_VKKU01000002.1"/>
</dbReference>
<evidence type="ECO:0000313" key="3">
    <source>
        <dbReference type="Proteomes" id="UP000320160"/>
    </source>
</evidence>
<name>A0A553WAD3_9SPHN</name>
<feature type="transmembrane region" description="Helical" evidence="1">
    <location>
        <begin position="84"/>
        <end position="104"/>
    </location>
</feature>
<organism evidence="2 3">
    <name type="scientific">Sphingorhabdus contaminans</name>
    <dbReference type="NCBI Taxonomy" id="1343899"/>
    <lineage>
        <taxon>Bacteria</taxon>
        <taxon>Pseudomonadati</taxon>
        <taxon>Pseudomonadota</taxon>
        <taxon>Alphaproteobacteria</taxon>
        <taxon>Sphingomonadales</taxon>
        <taxon>Sphingomonadaceae</taxon>
        <taxon>Sphingorhabdus</taxon>
    </lineage>
</organism>
<gene>
    <name evidence="2" type="ORF">FOM92_10705</name>
</gene>
<dbReference type="EMBL" id="VKKU01000002">
    <property type="protein sequence ID" value="TSB01643.1"/>
    <property type="molecule type" value="Genomic_DNA"/>
</dbReference>
<dbReference type="Proteomes" id="UP000320160">
    <property type="component" value="Unassembled WGS sequence"/>
</dbReference>
<sequence length="226" mass="25520">MTLLDYAYPTLIFAHLLLFVLWLGADVGVFILGQHFRKRNIYSLDQRIVLLKLLVLVDLVPRTAWALMVPISLSLSYAGGWWDLPILIVIFAWVIAAIWLWLIFDAHAHDMTPRASLNRKWEGWLRYFLCAGYLFLGLESLLTAHPIAVGWLAAKALMFGLIFAAAIMIDVAFKPVGGQLATLLAEGSNDQTELPLLKTMNRTRIWVWCVYLLLLATAWLGVVKPS</sequence>
<proteinExistence type="predicted"/>
<reference evidence="2 3" key="1">
    <citation type="submission" date="2019-07" db="EMBL/GenBank/DDBJ databases">
        <authorList>
            <person name="Park M."/>
        </authorList>
    </citation>
    <scope>NUCLEOTIDE SEQUENCE [LARGE SCALE GENOMIC DNA]</scope>
    <source>
        <strain evidence="2 3">KCTC32445</strain>
    </source>
</reference>
<feature type="transmembrane region" description="Helical" evidence="1">
    <location>
        <begin position="148"/>
        <end position="173"/>
    </location>
</feature>
<keyword evidence="1" id="KW-1133">Transmembrane helix</keyword>
<evidence type="ECO:0000313" key="2">
    <source>
        <dbReference type="EMBL" id="TSB01643.1"/>
    </source>
</evidence>
<dbReference type="OrthoDB" id="3781906at2"/>
<keyword evidence="3" id="KW-1185">Reference proteome</keyword>
<evidence type="ECO:0008006" key="4">
    <source>
        <dbReference type="Google" id="ProtNLM"/>
    </source>
</evidence>
<feature type="transmembrane region" description="Helical" evidence="1">
    <location>
        <begin position="12"/>
        <end position="32"/>
    </location>
</feature>
<comment type="caution">
    <text evidence="2">The sequence shown here is derived from an EMBL/GenBank/DDBJ whole genome shotgun (WGS) entry which is preliminary data.</text>
</comment>
<feature type="transmembrane region" description="Helical" evidence="1">
    <location>
        <begin position="205"/>
        <end position="223"/>
    </location>
</feature>